<feature type="domain" description="WDR11 TPR" evidence="2">
    <location>
        <begin position="321"/>
        <end position="474"/>
    </location>
</feature>
<dbReference type="EMBL" id="BQNB010012620">
    <property type="protein sequence ID" value="GJT05850.1"/>
    <property type="molecule type" value="Genomic_DNA"/>
</dbReference>
<keyword evidence="4" id="KW-1185">Reference proteome</keyword>
<evidence type="ECO:0000313" key="4">
    <source>
        <dbReference type="Proteomes" id="UP001151760"/>
    </source>
</evidence>
<accession>A0ABQ5ATS5</accession>
<evidence type="ECO:0000259" key="1">
    <source>
        <dbReference type="Pfam" id="PF00108"/>
    </source>
</evidence>
<reference evidence="3" key="1">
    <citation type="journal article" date="2022" name="Int. J. Mol. Sci.">
        <title>Draft Genome of Tanacetum Coccineum: Genomic Comparison of Closely Related Tanacetum-Family Plants.</title>
        <authorList>
            <person name="Yamashiro T."/>
            <person name="Shiraishi A."/>
            <person name="Nakayama K."/>
            <person name="Satake H."/>
        </authorList>
    </citation>
    <scope>NUCLEOTIDE SEQUENCE</scope>
</reference>
<evidence type="ECO:0000259" key="2">
    <source>
        <dbReference type="Pfam" id="PF23753"/>
    </source>
</evidence>
<dbReference type="InterPro" id="IPR057854">
    <property type="entry name" value="TPR_WDR11"/>
</dbReference>
<dbReference type="SUPFAM" id="SSF53901">
    <property type="entry name" value="Thiolase-like"/>
    <property type="match status" value="1"/>
</dbReference>
<name>A0ABQ5ATS5_9ASTR</name>
<feature type="domain" description="Thiolase N-terminal" evidence="1">
    <location>
        <begin position="10"/>
        <end position="101"/>
    </location>
</feature>
<dbReference type="InterPro" id="IPR016039">
    <property type="entry name" value="Thiolase-like"/>
</dbReference>
<protein>
    <submittedName>
        <fullName evidence="3">Transducin/WD40 repeat family protein</fullName>
    </submittedName>
</protein>
<reference evidence="3" key="2">
    <citation type="submission" date="2022-01" db="EMBL/GenBank/DDBJ databases">
        <authorList>
            <person name="Yamashiro T."/>
            <person name="Shiraishi A."/>
            <person name="Satake H."/>
            <person name="Nakayama K."/>
        </authorList>
    </citation>
    <scope>NUCLEOTIDE SEQUENCE</scope>
</reference>
<feature type="domain" description="WDR11 TPR" evidence="2">
    <location>
        <begin position="228"/>
        <end position="318"/>
    </location>
</feature>
<dbReference type="Pfam" id="PF00108">
    <property type="entry name" value="Thiolase_N"/>
    <property type="match status" value="1"/>
</dbReference>
<proteinExistence type="predicted"/>
<gene>
    <name evidence="3" type="ORF">Tco_0840312</name>
</gene>
<dbReference type="Pfam" id="PF23753">
    <property type="entry name" value="TPR_WDR11"/>
    <property type="match status" value="2"/>
</dbReference>
<sequence length="493" mass="54336">MRYYTCTSFEVIEKTNLNPAGVGDIVVGYVLGSGSQRARECRMAAFYAGFPGLRTVNRQRSSVLQAVADVAASIKPGFYDIGIGAGLESMTAYPMAWDRSVNPRSVICLYFACDCFTSLWRDEEGTRPGCGINVVAGLLTGKDQSVKDTLGSGKEEGLRLILQLQCNVMNDQPQIRPRSDLTKVQMVGVVKNVEKDRFRYQYRARIDCMKDIDIALRLILQCGVKPSWFNTYSSIINKGNSQLSKSASSSGDLRSYLIDIPTIGDSVVPELLLKVLEPYQREGEVPGSILDDERVRQYATILDKGSAARFSFAAAIFVSEISSSSETDDASLLSRISSKGKSATSSSKRNTVSDGELRLMAFEQEELWESANERIPWHERLDDEEAIQNRVHELVSIGNLEAAVSLMLSTPPKSPYFYPNALPAVALLSAVSRSLNELAVKVVAANMVETDRSLSGTHMLCAVGRYQEACSQVQYDYSSFVRISSRVKIMSDD</sequence>
<dbReference type="PANTHER" id="PTHR14593">
    <property type="entry name" value="WD REPEAT-CONTAINING PROTEIN 11"/>
    <property type="match status" value="1"/>
</dbReference>
<organism evidence="3 4">
    <name type="scientific">Tanacetum coccineum</name>
    <dbReference type="NCBI Taxonomy" id="301880"/>
    <lineage>
        <taxon>Eukaryota</taxon>
        <taxon>Viridiplantae</taxon>
        <taxon>Streptophyta</taxon>
        <taxon>Embryophyta</taxon>
        <taxon>Tracheophyta</taxon>
        <taxon>Spermatophyta</taxon>
        <taxon>Magnoliopsida</taxon>
        <taxon>eudicotyledons</taxon>
        <taxon>Gunneridae</taxon>
        <taxon>Pentapetalae</taxon>
        <taxon>asterids</taxon>
        <taxon>campanulids</taxon>
        <taxon>Asterales</taxon>
        <taxon>Asteraceae</taxon>
        <taxon>Asteroideae</taxon>
        <taxon>Anthemideae</taxon>
        <taxon>Anthemidinae</taxon>
        <taxon>Tanacetum</taxon>
    </lineage>
</organism>
<comment type="caution">
    <text evidence="3">The sequence shown here is derived from an EMBL/GenBank/DDBJ whole genome shotgun (WGS) entry which is preliminary data.</text>
</comment>
<dbReference type="PANTHER" id="PTHR14593:SF5">
    <property type="entry name" value="WD REPEAT-CONTAINING PROTEIN 11"/>
    <property type="match status" value="1"/>
</dbReference>
<dbReference type="Proteomes" id="UP001151760">
    <property type="component" value="Unassembled WGS sequence"/>
</dbReference>
<evidence type="ECO:0000313" key="3">
    <source>
        <dbReference type="EMBL" id="GJT05850.1"/>
    </source>
</evidence>
<dbReference type="InterPro" id="IPR020616">
    <property type="entry name" value="Thiolase_N"/>
</dbReference>
<dbReference type="Gene3D" id="3.40.47.10">
    <property type="match status" value="1"/>
</dbReference>
<dbReference type="InterPro" id="IPR039694">
    <property type="entry name" value="WDR11"/>
</dbReference>